<feature type="domain" description="FAD-binding" evidence="3">
    <location>
        <begin position="5"/>
        <end position="340"/>
    </location>
</feature>
<accession>A0A1H0Z7E7</accession>
<evidence type="ECO:0000313" key="5">
    <source>
        <dbReference type="Proteomes" id="UP000199301"/>
    </source>
</evidence>
<dbReference type="PANTHER" id="PTHR43004">
    <property type="entry name" value="TRK SYSTEM POTASSIUM UPTAKE PROTEIN"/>
    <property type="match status" value="1"/>
</dbReference>
<keyword evidence="4" id="KW-0560">Oxidoreductase</keyword>
<keyword evidence="1" id="KW-0285">Flavoprotein</keyword>
<dbReference type="GO" id="GO:0016709">
    <property type="term" value="F:oxidoreductase activity, acting on paired donors, with incorporation or reduction of molecular oxygen, NAD(P)H as one donor, and incorporation of one atom of oxygen"/>
    <property type="evidence" value="ECO:0007669"/>
    <property type="project" value="UniProtKB-ARBA"/>
</dbReference>
<dbReference type="Gene3D" id="3.50.50.60">
    <property type="entry name" value="FAD/NAD(P)-binding domain"/>
    <property type="match status" value="1"/>
</dbReference>
<dbReference type="InterPro" id="IPR050641">
    <property type="entry name" value="RIFMO-like"/>
</dbReference>
<keyword evidence="2" id="KW-0274">FAD</keyword>
<evidence type="ECO:0000259" key="3">
    <source>
        <dbReference type="Pfam" id="PF01494"/>
    </source>
</evidence>
<sequence length="402" mass="44342">MSKADTTVVVLGAGPAGLTVANLLHARGVDTVVLDRCTREQLVGRSRAGLLEHRTVELLDRNGLASRLHAEGTVHRGCEFRSAGTSFFTDYSAHYGGTPHWVYPQQEIVTDLLDAYEAAGGTVHYATAVESVRAESGQVVVECADGAVWRADYAAGADGQHGASKHGVPVEAVTEYTMQHEFRWLTLLAHAAPSAEHTVYAQHENGFAGHLLRSDTVTRFHLQIPFGDTIEDWPDERIWTELRTRLAKPGWTLNEGEIFSKNVLEMESRVTEPMRHGRLFLLGDAAHVITPSGGKGMNLAIADAAEFAETVVRHLRSGSEADLDRYSQLRVPDVWKAQEFSHALLHMMHTYYPSDSPDAAFRQKLQQSRLWQLRNSPAYARNFAENYIGPPLDGLPGAEAQL</sequence>
<reference evidence="5" key="1">
    <citation type="submission" date="2016-10" db="EMBL/GenBank/DDBJ databases">
        <authorList>
            <person name="Varghese N."/>
            <person name="Submissions S."/>
        </authorList>
    </citation>
    <scope>NUCLEOTIDE SEQUENCE [LARGE SCALE GENOMIC DNA]</scope>
    <source>
        <strain evidence="5">DSM 45459</strain>
    </source>
</reference>
<gene>
    <name evidence="4" type="ORF">SAMN04489718_0887</name>
</gene>
<evidence type="ECO:0000256" key="2">
    <source>
        <dbReference type="ARBA" id="ARBA00022827"/>
    </source>
</evidence>
<dbReference type="PANTHER" id="PTHR43004:SF3">
    <property type="entry name" value="P-HYDROXYBENZOATE HYDROXYLASE"/>
    <property type="match status" value="1"/>
</dbReference>
<name>A0A1H0Z7E7_9ACTN</name>
<dbReference type="NCBIfam" id="NF006091">
    <property type="entry name" value="PRK08243.1"/>
    <property type="match status" value="1"/>
</dbReference>
<dbReference type="RefSeq" id="WP_092521239.1">
    <property type="nucleotide sequence ID" value="NZ_FNKO01000001.1"/>
</dbReference>
<dbReference type="Proteomes" id="UP000199301">
    <property type="component" value="Unassembled WGS sequence"/>
</dbReference>
<dbReference type="SUPFAM" id="SSF54373">
    <property type="entry name" value="FAD-linked reductases, C-terminal domain"/>
    <property type="match status" value="1"/>
</dbReference>
<proteinExistence type="predicted"/>
<keyword evidence="5" id="KW-1185">Reference proteome</keyword>
<protein>
    <submittedName>
        <fullName evidence="4">p-hydroxybenzoate 3-monooxygenase</fullName>
    </submittedName>
</protein>
<dbReference type="STRING" id="995062.SAMN04489718_0887"/>
<dbReference type="Pfam" id="PF01494">
    <property type="entry name" value="FAD_binding_3"/>
    <property type="match status" value="1"/>
</dbReference>
<dbReference type="GO" id="GO:0071949">
    <property type="term" value="F:FAD binding"/>
    <property type="evidence" value="ECO:0007669"/>
    <property type="project" value="InterPro"/>
</dbReference>
<dbReference type="InterPro" id="IPR036188">
    <property type="entry name" value="FAD/NAD-bd_sf"/>
</dbReference>
<dbReference type="SUPFAM" id="SSF51905">
    <property type="entry name" value="FAD/NAD(P)-binding domain"/>
    <property type="match status" value="1"/>
</dbReference>
<evidence type="ECO:0000256" key="1">
    <source>
        <dbReference type="ARBA" id="ARBA00022630"/>
    </source>
</evidence>
<organism evidence="4 5">
    <name type="scientific">Actinopolyspora saharensis</name>
    <dbReference type="NCBI Taxonomy" id="995062"/>
    <lineage>
        <taxon>Bacteria</taxon>
        <taxon>Bacillati</taxon>
        <taxon>Actinomycetota</taxon>
        <taxon>Actinomycetes</taxon>
        <taxon>Actinopolysporales</taxon>
        <taxon>Actinopolysporaceae</taxon>
        <taxon>Actinopolyspora</taxon>
    </lineage>
</organism>
<evidence type="ECO:0000313" key="4">
    <source>
        <dbReference type="EMBL" id="SDQ23362.1"/>
    </source>
</evidence>
<keyword evidence="4" id="KW-0503">Monooxygenase</keyword>
<dbReference type="PRINTS" id="PR00420">
    <property type="entry name" value="RNGMNOXGNASE"/>
</dbReference>
<dbReference type="InterPro" id="IPR002938">
    <property type="entry name" value="FAD-bd"/>
</dbReference>
<dbReference type="OrthoDB" id="9791689at2"/>
<dbReference type="AlphaFoldDB" id="A0A1H0Z7E7"/>
<dbReference type="Gene3D" id="3.30.9.10">
    <property type="entry name" value="D-Amino Acid Oxidase, subunit A, domain 2"/>
    <property type="match status" value="1"/>
</dbReference>
<dbReference type="EMBL" id="FNKO01000001">
    <property type="protein sequence ID" value="SDQ23362.1"/>
    <property type="molecule type" value="Genomic_DNA"/>
</dbReference>